<dbReference type="SUPFAM" id="SSF51735">
    <property type="entry name" value="NAD(P)-binding Rossmann-fold domains"/>
    <property type="match status" value="1"/>
</dbReference>
<feature type="domain" description="NAD-dependent epimerase/dehydratase" evidence="1">
    <location>
        <begin position="3"/>
        <end position="110"/>
    </location>
</feature>
<organism evidence="2">
    <name type="scientific">marine metagenome</name>
    <dbReference type="NCBI Taxonomy" id="408172"/>
    <lineage>
        <taxon>unclassified sequences</taxon>
        <taxon>metagenomes</taxon>
        <taxon>ecological metagenomes</taxon>
    </lineage>
</organism>
<gene>
    <name evidence="2" type="ORF">METZ01_LOCUS496691</name>
</gene>
<dbReference type="Gene3D" id="3.40.50.720">
    <property type="entry name" value="NAD(P)-binding Rossmann-like Domain"/>
    <property type="match status" value="1"/>
</dbReference>
<accession>A0A383DH79</accession>
<dbReference type="AlphaFoldDB" id="A0A383DH79"/>
<dbReference type="InterPro" id="IPR001509">
    <property type="entry name" value="Epimerase_deHydtase"/>
</dbReference>
<dbReference type="Pfam" id="PF01370">
    <property type="entry name" value="Epimerase"/>
    <property type="match status" value="1"/>
</dbReference>
<proteinExistence type="predicted"/>
<reference evidence="2" key="1">
    <citation type="submission" date="2018-05" db="EMBL/GenBank/DDBJ databases">
        <authorList>
            <person name="Lanie J.A."/>
            <person name="Ng W.-L."/>
            <person name="Kazmierczak K.M."/>
            <person name="Andrzejewski T.M."/>
            <person name="Davidsen T.M."/>
            <person name="Wayne K.J."/>
            <person name="Tettelin H."/>
            <person name="Glass J.I."/>
            <person name="Rusch D."/>
            <person name="Podicherti R."/>
            <person name="Tsui H.-C.T."/>
            <person name="Winkler M.E."/>
        </authorList>
    </citation>
    <scope>NUCLEOTIDE SEQUENCE</scope>
</reference>
<feature type="non-terminal residue" evidence="2">
    <location>
        <position position="111"/>
    </location>
</feature>
<name>A0A383DH79_9ZZZZ</name>
<protein>
    <recommendedName>
        <fullName evidence="1">NAD-dependent epimerase/dehydratase domain-containing protein</fullName>
    </recommendedName>
</protein>
<dbReference type="InterPro" id="IPR036291">
    <property type="entry name" value="NAD(P)-bd_dom_sf"/>
</dbReference>
<evidence type="ECO:0000313" key="2">
    <source>
        <dbReference type="EMBL" id="SVE43837.1"/>
    </source>
</evidence>
<sequence>MNVLITGAASALAQAIVEDINDGHRMRLMDSVPVDPPDNAEFFQGILLEHDDCWKAVRGMDAVIITGEPPSELPEDELMRDQALLDVATRGIHNLCKAAVESNVKYIVYGG</sequence>
<evidence type="ECO:0000259" key="1">
    <source>
        <dbReference type="Pfam" id="PF01370"/>
    </source>
</evidence>
<dbReference type="EMBL" id="UINC01217298">
    <property type="protein sequence ID" value="SVE43837.1"/>
    <property type="molecule type" value="Genomic_DNA"/>
</dbReference>